<evidence type="ECO:0000313" key="1">
    <source>
        <dbReference type="EMBL" id="AIF71815.1"/>
    </source>
</evidence>
<dbReference type="EMBL" id="KM044272">
    <property type="protein sequence ID" value="AIF71815.1"/>
    <property type="molecule type" value="Genomic_DNA"/>
</dbReference>
<gene>
    <name evidence="1" type="ORF">SU10_063</name>
</gene>
<name>A0A0B4N0E0_9CAUD</name>
<proteinExistence type="predicted"/>
<dbReference type="Proteomes" id="UP000031602">
    <property type="component" value="Segment"/>
</dbReference>
<protein>
    <submittedName>
        <fullName evidence="1">Uncharacterized protein</fullName>
    </submittedName>
</protein>
<keyword evidence="2" id="KW-1185">Reference proteome</keyword>
<organism evidence="1 2">
    <name type="scientific">Escherichia phage vB_EcoP_SU10</name>
    <dbReference type="NCBI Taxonomy" id="1519788"/>
    <lineage>
        <taxon>Viruses</taxon>
        <taxon>Duplodnaviria</taxon>
        <taxon>Heunggongvirae</taxon>
        <taxon>Uroviricota</taxon>
        <taxon>Caudoviricetes</taxon>
        <taxon>Mktvariviridae</taxon>
        <taxon>Gordonclarkvirinae</taxon>
        <taxon>Kuravirus</taxon>
        <taxon>Kuravirus CHD5UKE1</taxon>
        <taxon>Kuravirus SU10</taxon>
    </lineage>
</organism>
<dbReference type="GeneID" id="24725264"/>
<dbReference type="KEGG" id="vg:24725264"/>
<reference evidence="1 2" key="1">
    <citation type="journal article" date="2014" name="PLoS ONE">
        <title>Genomic, Proteomic, Morphological, and Phylogenetic Analyses of vB_EcoP_SU10, a Podoviridae Phage with C3 Morphology.</title>
        <authorList>
            <person name="Mirzaei M.K."/>
            <person name="Eriksson H."/>
            <person name="Kasuga K."/>
            <person name="Haggard-Ljungquist E."/>
            <person name="Nilsson A.S."/>
        </authorList>
    </citation>
    <scope>NUCLEOTIDE SEQUENCE [LARGE SCALE GENOMIC DNA]</scope>
</reference>
<evidence type="ECO:0000313" key="2">
    <source>
        <dbReference type="Proteomes" id="UP000031602"/>
    </source>
</evidence>
<sequence length="82" mass="9403">MASKSIWILSRVEETDRGEYTEVLCSFITYPTKQQLEDAGVEINLSQSLFDKKVSKSTAPFFGYYYTLDSLELLMNDSCLEN</sequence>
<dbReference type="RefSeq" id="YP_009152914.1">
    <property type="nucleotide sequence ID" value="NC_027395.1"/>
</dbReference>
<accession>A0A0B4N0E0</accession>